<keyword evidence="12" id="KW-0969">Cilium</keyword>
<dbReference type="InterPro" id="IPR010930">
    <property type="entry name" value="Flg_bb/hook_C_dom"/>
</dbReference>
<dbReference type="Pfam" id="PF00460">
    <property type="entry name" value="Flg_bb_rod"/>
    <property type="match status" value="1"/>
</dbReference>
<dbReference type="GO" id="GO:0071978">
    <property type="term" value="P:bacterial-type flagellum-dependent swarming motility"/>
    <property type="evidence" value="ECO:0007669"/>
    <property type="project" value="TreeGrafter"/>
</dbReference>
<feature type="domain" description="Flagellar hook protein FlgE/F/G-like D1" evidence="11">
    <location>
        <begin position="96"/>
        <end position="159"/>
    </location>
</feature>
<evidence type="ECO:0000313" key="12">
    <source>
        <dbReference type="EMBL" id="AJQ96777.1"/>
    </source>
</evidence>
<evidence type="ECO:0000256" key="1">
    <source>
        <dbReference type="ARBA" id="ARBA00004117"/>
    </source>
</evidence>
<organism evidence="12 13">
    <name type="scientific">Gynuella sunshinyii YC6258</name>
    <dbReference type="NCBI Taxonomy" id="1445510"/>
    <lineage>
        <taxon>Bacteria</taxon>
        <taxon>Pseudomonadati</taxon>
        <taxon>Pseudomonadota</taxon>
        <taxon>Gammaproteobacteria</taxon>
        <taxon>Oceanospirillales</taxon>
        <taxon>Saccharospirillaceae</taxon>
        <taxon>Gynuella</taxon>
    </lineage>
</organism>
<name>A0A0C5VQE0_9GAMM</name>
<dbReference type="PANTHER" id="PTHR30435:SF19">
    <property type="entry name" value="FLAGELLAR BASAL-BODY ROD PROTEIN FLGG"/>
    <property type="match status" value="1"/>
</dbReference>
<protein>
    <recommendedName>
        <fullName evidence="3 7">Flagellar basal-body rod protein FlgG</fullName>
    </recommendedName>
    <alternativeName>
        <fullName evidence="6 8">Distal rod protein</fullName>
    </alternativeName>
</protein>
<dbReference type="InterPro" id="IPR012834">
    <property type="entry name" value="FlgG_G_neg"/>
</dbReference>
<reference evidence="12 13" key="1">
    <citation type="submission" date="2014-01" db="EMBL/GenBank/DDBJ databases">
        <title>Full genme sequencing of cellulolytic bacterium Gynuella sunshinyii YC6258T gen. nov., sp. nov.</title>
        <authorList>
            <person name="Khan H."/>
            <person name="Chung E.J."/>
            <person name="Chung Y.R."/>
        </authorList>
    </citation>
    <scope>NUCLEOTIDE SEQUENCE [LARGE SCALE GENOMIC DNA]</scope>
    <source>
        <strain evidence="12 13">YC6258</strain>
    </source>
</reference>
<dbReference type="NCBIfam" id="TIGR03506">
    <property type="entry name" value="FlgEFG_subfam"/>
    <property type="match status" value="2"/>
</dbReference>
<proteinExistence type="inferred from homology"/>
<dbReference type="Pfam" id="PF22692">
    <property type="entry name" value="LlgE_F_G_D1"/>
    <property type="match status" value="1"/>
</dbReference>
<keyword evidence="13" id="KW-1185">Reference proteome</keyword>
<keyword evidence="12" id="KW-0282">Flagellum</keyword>
<dbReference type="Proteomes" id="UP000032266">
    <property type="component" value="Chromosome"/>
</dbReference>
<dbReference type="EMBL" id="CP007142">
    <property type="protein sequence ID" value="AJQ96777.1"/>
    <property type="molecule type" value="Genomic_DNA"/>
</dbReference>
<dbReference type="Pfam" id="PF06429">
    <property type="entry name" value="Flg_bbr_C"/>
    <property type="match status" value="1"/>
</dbReference>
<evidence type="ECO:0000259" key="9">
    <source>
        <dbReference type="Pfam" id="PF00460"/>
    </source>
</evidence>
<evidence type="ECO:0000259" key="10">
    <source>
        <dbReference type="Pfam" id="PF06429"/>
    </source>
</evidence>
<evidence type="ECO:0000256" key="4">
    <source>
        <dbReference type="ARBA" id="ARBA00023143"/>
    </source>
</evidence>
<dbReference type="STRING" id="1445510.YC6258_04745"/>
<comment type="subcellular location">
    <subcellularLocation>
        <location evidence="1 8">Bacterial flagellum basal body</location>
    </subcellularLocation>
</comment>
<dbReference type="InterPro" id="IPR053967">
    <property type="entry name" value="LlgE_F_G-like_D1"/>
</dbReference>
<dbReference type="PANTHER" id="PTHR30435">
    <property type="entry name" value="FLAGELLAR PROTEIN"/>
    <property type="match status" value="1"/>
</dbReference>
<comment type="similarity">
    <text evidence="2 8">Belongs to the flagella basal body rod proteins family.</text>
</comment>
<evidence type="ECO:0000313" key="13">
    <source>
        <dbReference type="Proteomes" id="UP000032266"/>
    </source>
</evidence>
<dbReference type="SUPFAM" id="SSF117143">
    <property type="entry name" value="Flagellar hook protein flgE"/>
    <property type="match status" value="1"/>
</dbReference>
<dbReference type="InterPro" id="IPR037925">
    <property type="entry name" value="FlgE/F/G-like"/>
</dbReference>
<dbReference type="InterPro" id="IPR001444">
    <property type="entry name" value="Flag_bb_rod_N"/>
</dbReference>
<comment type="subunit">
    <text evidence="5 8">The basal body constitutes a major portion of the flagellar organelle and consists of four rings (L,P,S, and M) mounted on a central rod. The rod consists of about 26 subunits of FlgG in the distal portion, and FlgB, FlgC and FlgF are thought to build up the proximal portion of the rod with about 6 subunits each.</text>
</comment>
<dbReference type="OrthoDB" id="9804559at2"/>
<dbReference type="NCBIfam" id="TIGR02488">
    <property type="entry name" value="flgG_G_neg"/>
    <property type="match status" value="1"/>
</dbReference>
<keyword evidence="4 8" id="KW-0975">Bacterial flagellum</keyword>
<dbReference type="RefSeq" id="WP_044618706.1">
    <property type="nucleotide sequence ID" value="NZ_CP007142.1"/>
</dbReference>
<evidence type="ECO:0000256" key="3">
    <source>
        <dbReference type="ARBA" id="ARBA00017948"/>
    </source>
</evidence>
<evidence type="ECO:0000256" key="6">
    <source>
        <dbReference type="ARBA" id="ARBA00032912"/>
    </source>
</evidence>
<evidence type="ECO:0000259" key="11">
    <source>
        <dbReference type="Pfam" id="PF22692"/>
    </source>
</evidence>
<sequence length="261" mass="27939">MHRALWVGKTGLEAQDISLSTISNNLANVSTTGFKKDRAVFQDLIYQIQRQPGAQENQDSQLPSGLQLGTGVRTVGTQKIFSQGDLQITDNPLDLAINGRGFFQIVLPDGTIAYTRDGTFTQNADGEVVNNSGYLLEPTIQLPEQTSTVTIGSDGTVSVVSPGDNLPQEIGTIEIVDFINPTGLQAIGNNLFLETASSGEPQIGVPSEEGFGKIVQGALESSNVKIVEEMVDMIATQRAYEMNSKVVSTADQMLGFITSNL</sequence>
<keyword evidence="12" id="KW-0966">Cell projection</keyword>
<dbReference type="GO" id="GO:0009426">
    <property type="term" value="C:bacterial-type flagellum basal body, distal rod"/>
    <property type="evidence" value="ECO:0007669"/>
    <property type="project" value="UniProtKB-UniRule"/>
</dbReference>
<accession>A0A0C5VQE0</accession>
<evidence type="ECO:0000256" key="8">
    <source>
        <dbReference type="RuleBase" id="RU362116"/>
    </source>
</evidence>
<dbReference type="InterPro" id="IPR020013">
    <property type="entry name" value="Flagellar_FlgE/F/G"/>
</dbReference>
<dbReference type="HOGENOM" id="CLU_013687_0_1_6"/>
<dbReference type="PROSITE" id="PS00588">
    <property type="entry name" value="FLAGELLA_BB_ROD"/>
    <property type="match status" value="1"/>
</dbReference>
<feature type="domain" description="Flagellar basal-body/hook protein C-terminal" evidence="10">
    <location>
        <begin position="215"/>
        <end position="258"/>
    </location>
</feature>
<feature type="domain" description="Flagellar basal body rod protein N-terminal" evidence="9">
    <location>
        <begin position="7"/>
        <end position="35"/>
    </location>
</feature>
<gene>
    <name evidence="12" type="ORF">YC6258_04745</name>
</gene>
<dbReference type="InterPro" id="IPR019776">
    <property type="entry name" value="Flagellar_basal_body_rod_CS"/>
</dbReference>
<dbReference type="KEGG" id="gsn:YC6258_04745"/>
<dbReference type="AlphaFoldDB" id="A0A0C5VQE0"/>
<evidence type="ECO:0000256" key="7">
    <source>
        <dbReference type="NCBIfam" id="TIGR02488"/>
    </source>
</evidence>
<evidence type="ECO:0000256" key="5">
    <source>
        <dbReference type="ARBA" id="ARBA00025933"/>
    </source>
</evidence>
<dbReference type="PATRIC" id="fig|1445510.3.peg.4707"/>
<evidence type="ECO:0000256" key="2">
    <source>
        <dbReference type="ARBA" id="ARBA00009677"/>
    </source>
</evidence>